<dbReference type="Proteomes" id="UP000738402">
    <property type="component" value="Unassembled WGS sequence"/>
</dbReference>
<gene>
    <name evidence="2" type="ORF">KL933_001123</name>
</gene>
<feature type="region of interest" description="Disordered" evidence="1">
    <location>
        <begin position="79"/>
        <end position="109"/>
    </location>
</feature>
<evidence type="ECO:0000313" key="3">
    <source>
        <dbReference type="Proteomes" id="UP000738402"/>
    </source>
</evidence>
<accession>A0AAN6I2S5</accession>
<protein>
    <submittedName>
        <fullName evidence="2">Uncharacterized protein</fullName>
    </submittedName>
</protein>
<name>A0AAN6I2S5_9ASCO</name>
<reference evidence="2" key="1">
    <citation type="journal article" date="2021" name="G3 (Bethesda)">
        <title>Genomic diversity, chromosomal rearrangements, and interspecies hybridization in the ogataea polymorpha species complex.</title>
        <authorList>
            <person name="Hanson S.J."/>
            <person name="Cinneide E.O."/>
            <person name="Salzberg L.I."/>
            <person name="Wolfe K.H."/>
            <person name="McGowan J."/>
            <person name="Fitzpatrick D.A."/>
            <person name="Matlin K."/>
        </authorList>
    </citation>
    <scope>NUCLEOTIDE SEQUENCE</scope>
    <source>
        <strain evidence="2">83-405-1</strain>
    </source>
</reference>
<dbReference type="AlphaFoldDB" id="A0AAN6I2S5"/>
<evidence type="ECO:0000313" key="2">
    <source>
        <dbReference type="EMBL" id="KAG7730043.1"/>
    </source>
</evidence>
<proteinExistence type="predicted"/>
<feature type="compositionally biased region" description="Basic and acidic residues" evidence="1">
    <location>
        <begin position="83"/>
        <end position="92"/>
    </location>
</feature>
<feature type="region of interest" description="Disordered" evidence="1">
    <location>
        <begin position="180"/>
        <end position="217"/>
    </location>
</feature>
<organism evidence="2 3">
    <name type="scientific">Ogataea haglerorum</name>
    <dbReference type="NCBI Taxonomy" id="1937702"/>
    <lineage>
        <taxon>Eukaryota</taxon>
        <taxon>Fungi</taxon>
        <taxon>Dikarya</taxon>
        <taxon>Ascomycota</taxon>
        <taxon>Saccharomycotina</taxon>
        <taxon>Pichiomycetes</taxon>
        <taxon>Pichiales</taxon>
        <taxon>Pichiaceae</taxon>
        <taxon>Ogataea</taxon>
    </lineage>
</organism>
<sequence>MRKHTGHKILLDQDYFDPLSVQVDVGLPPPPSPSHKIEKFKLKTRSFSHTPHSPRLEQAMTLPGFHRASLEFAQEHSFSNRHAVTEKKERSSPKRAVSSPLHLENSGSDTSLVTSFINSYKDMGDSDHYPANSDSEHSLFSLRTHSSKESLPKADSPDTYYKPLPSIPIETFNQADVRDYSLSSPRPQSHPQCPPKPKPQPNKHHMSPPDTTIFTRKPTYLRKQQRSASDQAVCDSGIEPFILGGYEPTKTLKIVN</sequence>
<comment type="caution">
    <text evidence="2">The sequence shown here is derived from an EMBL/GenBank/DDBJ whole genome shotgun (WGS) entry which is preliminary data.</text>
</comment>
<evidence type="ECO:0000256" key="1">
    <source>
        <dbReference type="SAM" id="MobiDB-lite"/>
    </source>
</evidence>
<dbReference type="EMBL" id="JAHLUH010000002">
    <property type="protein sequence ID" value="KAG7730043.1"/>
    <property type="molecule type" value="Genomic_DNA"/>
</dbReference>